<dbReference type="InterPro" id="IPR013604">
    <property type="entry name" value="7TM_chemorcpt"/>
</dbReference>
<evidence type="ECO:0000313" key="10">
    <source>
        <dbReference type="Proteomes" id="UP000719412"/>
    </source>
</evidence>
<comment type="similarity">
    <text evidence="8">Belongs to the insect chemoreceptor superfamily. Gustatory receptor (GR) family.</text>
</comment>
<evidence type="ECO:0000256" key="4">
    <source>
        <dbReference type="ARBA" id="ARBA00022989"/>
    </source>
</evidence>
<reference evidence="9" key="1">
    <citation type="journal article" date="2020" name="J Insects Food Feed">
        <title>The yellow mealworm (Tenebrio molitor) genome: a resource for the emerging insects as food and feed industry.</title>
        <authorList>
            <person name="Eriksson T."/>
            <person name="Andere A."/>
            <person name="Kelstrup H."/>
            <person name="Emery V."/>
            <person name="Picard C."/>
        </authorList>
    </citation>
    <scope>NUCLEOTIDE SEQUENCE</scope>
    <source>
        <strain evidence="9">Stoneville</strain>
        <tissue evidence="9">Whole head</tissue>
    </source>
</reference>
<organism evidence="9 10">
    <name type="scientific">Tenebrio molitor</name>
    <name type="common">Yellow mealworm beetle</name>
    <dbReference type="NCBI Taxonomy" id="7067"/>
    <lineage>
        <taxon>Eukaryota</taxon>
        <taxon>Metazoa</taxon>
        <taxon>Ecdysozoa</taxon>
        <taxon>Arthropoda</taxon>
        <taxon>Hexapoda</taxon>
        <taxon>Insecta</taxon>
        <taxon>Pterygota</taxon>
        <taxon>Neoptera</taxon>
        <taxon>Endopterygota</taxon>
        <taxon>Coleoptera</taxon>
        <taxon>Polyphaga</taxon>
        <taxon>Cucujiformia</taxon>
        <taxon>Tenebrionidae</taxon>
        <taxon>Tenebrio</taxon>
    </lineage>
</organism>
<dbReference type="Pfam" id="PF08395">
    <property type="entry name" value="7tm_7"/>
    <property type="match status" value="1"/>
</dbReference>
<evidence type="ECO:0000256" key="2">
    <source>
        <dbReference type="ARBA" id="ARBA00022475"/>
    </source>
</evidence>
<keyword evidence="2 8" id="KW-1003">Cell membrane</keyword>
<comment type="function">
    <text evidence="8">Gustatory receptor which mediates acceptance or avoidance behavior, depending on its substrates.</text>
</comment>
<dbReference type="GO" id="GO:0008049">
    <property type="term" value="P:male courtship behavior"/>
    <property type="evidence" value="ECO:0007669"/>
    <property type="project" value="TreeGrafter"/>
</dbReference>
<evidence type="ECO:0000256" key="7">
    <source>
        <dbReference type="ARBA" id="ARBA00023224"/>
    </source>
</evidence>
<dbReference type="Proteomes" id="UP000719412">
    <property type="component" value="Unassembled WGS sequence"/>
</dbReference>
<evidence type="ECO:0000256" key="3">
    <source>
        <dbReference type="ARBA" id="ARBA00022692"/>
    </source>
</evidence>
<evidence type="ECO:0000256" key="8">
    <source>
        <dbReference type="RuleBase" id="RU363108"/>
    </source>
</evidence>
<comment type="caution">
    <text evidence="9">The sequence shown here is derived from an EMBL/GenBank/DDBJ whole genome shotgun (WGS) entry which is preliminary data.</text>
</comment>
<sequence>MTKSLDRIFKFGKFLSLTPTYAHPQITLFLKLYALLVALSITAALATTMTKRNFYYMKSAVGGLLDANLLAFNYSTVAVIFCKCEQWHRLVFNLKIVVANLKPTTISHRICIFVVVQLVGVVIIVASLQTWLELLGIEFLQKHHVQYFQLYLLFTYNTFLCVIASLILAMYRRLSLSLSQVNTTIFKDLQRTVKTLDNFLHFLKDTVDIFNDIFGWPIALSVSYTTLHILNDCYSIFLRSSFYKNDDNIARKLTADVSLALLFFIGTVVLIIICDSILIEAEKILSLSQKLRKKFKRSGPQVRENLFVFGNSVIENFPKFSAARFFEIKRSIILRILGTITTFLIVMIQFRLNV</sequence>
<dbReference type="GO" id="GO:0050909">
    <property type="term" value="P:sensory perception of taste"/>
    <property type="evidence" value="ECO:0007669"/>
    <property type="project" value="InterPro"/>
</dbReference>
<feature type="transmembrane region" description="Helical" evidence="8">
    <location>
        <begin position="148"/>
        <end position="171"/>
    </location>
</feature>
<dbReference type="GO" id="GO:0030425">
    <property type="term" value="C:dendrite"/>
    <property type="evidence" value="ECO:0007669"/>
    <property type="project" value="TreeGrafter"/>
</dbReference>
<proteinExistence type="inferred from homology"/>
<comment type="subcellular location">
    <subcellularLocation>
        <location evidence="1 8">Cell membrane</location>
        <topology evidence="1 8">Multi-pass membrane protein</topology>
    </subcellularLocation>
</comment>
<keyword evidence="3 8" id="KW-0812">Transmembrane</keyword>
<feature type="transmembrane region" description="Helical" evidence="8">
    <location>
        <begin position="332"/>
        <end position="352"/>
    </location>
</feature>
<dbReference type="PANTHER" id="PTHR21143:SF104">
    <property type="entry name" value="GUSTATORY RECEPTOR 8A-RELATED"/>
    <property type="match status" value="1"/>
</dbReference>
<dbReference type="GO" id="GO:0007165">
    <property type="term" value="P:signal transduction"/>
    <property type="evidence" value="ECO:0007669"/>
    <property type="project" value="UniProtKB-KW"/>
</dbReference>
<feature type="transmembrane region" description="Helical" evidence="8">
    <location>
        <begin position="26"/>
        <end position="48"/>
    </location>
</feature>
<keyword evidence="6 8" id="KW-0675">Receptor</keyword>
<keyword evidence="10" id="KW-1185">Reference proteome</keyword>
<accession>A0A8J6L8E8</accession>
<dbReference type="GO" id="GO:0030424">
    <property type="term" value="C:axon"/>
    <property type="evidence" value="ECO:0007669"/>
    <property type="project" value="TreeGrafter"/>
</dbReference>
<evidence type="ECO:0000256" key="6">
    <source>
        <dbReference type="ARBA" id="ARBA00023170"/>
    </source>
</evidence>
<dbReference type="GO" id="GO:0043025">
    <property type="term" value="C:neuronal cell body"/>
    <property type="evidence" value="ECO:0007669"/>
    <property type="project" value="TreeGrafter"/>
</dbReference>
<protein>
    <recommendedName>
        <fullName evidence="8">Gustatory receptor</fullName>
    </recommendedName>
</protein>
<feature type="transmembrane region" description="Helical" evidence="8">
    <location>
        <begin position="110"/>
        <end position="128"/>
    </location>
</feature>
<keyword evidence="4 8" id="KW-1133">Transmembrane helix</keyword>
<evidence type="ECO:0000313" key="9">
    <source>
        <dbReference type="EMBL" id="KAH0810697.1"/>
    </source>
</evidence>
<dbReference type="EMBL" id="JABDTM020027329">
    <property type="protein sequence ID" value="KAH0810697.1"/>
    <property type="molecule type" value="Genomic_DNA"/>
</dbReference>
<evidence type="ECO:0000256" key="1">
    <source>
        <dbReference type="ARBA" id="ARBA00004651"/>
    </source>
</evidence>
<dbReference type="PANTHER" id="PTHR21143">
    <property type="entry name" value="INVERTEBRATE GUSTATORY RECEPTOR"/>
    <property type="match status" value="1"/>
</dbReference>
<dbReference type="GO" id="GO:0007635">
    <property type="term" value="P:chemosensory behavior"/>
    <property type="evidence" value="ECO:0007669"/>
    <property type="project" value="TreeGrafter"/>
</dbReference>
<keyword evidence="7 8" id="KW-0807">Transducer</keyword>
<reference evidence="9" key="2">
    <citation type="submission" date="2021-08" db="EMBL/GenBank/DDBJ databases">
        <authorList>
            <person name="Eriksson T."/>
        </authorList>
    </citation>
    <scope>NUCLEOTIDE SEQUENCE</scope>
    <source>
        <strain evidence="9">Stoneville</strain>
        <tissue evidence="9">Whole head</tissue>
    </source>
</reference>
<feature type="transmembrane region" description="Helical" evidence="8">
    <location>
        <begin position="257"/>
        <end position="279"/>
    </location>
</feature>
<dbReference type="GO" id="GO:0005886">
    <property type="term" value="C:plasma membrane"/>
    <property type="evidence" value="ECO:0007669"/>
    <property type="project" value="UniProtKB-SubCell"/>
</dbReference>
<comment type="caution">
    <text evidence="8">Lacks conserved residue(s) required for the propagation of feature annotation.</text>
</comment>
<name>A0A8J6L8E8_TENMO</name>
<keyword evidence="5 8" id="KW-0472">Membrane</keyword>
<dbReference type="OrthoDB" id="6776672at2759"/>
<evidence type="ECO:0000256" key="5">
    <source>
        <dbReference type="ARBA" id="ARBA00023136"/>
    </source>
</evidence>
<dbReference type="AlphaFoldDB" id="A0A8J6L8E8"/>
<gene>
    <name evidence="9" type="ORF">GEV33_012092</name>
</gene>